<accession>A0A8S5RCN9</accession>
<evidence type="ECO:0000313" key="1">
    <source>
        <dbReference type="EMBL" id="DAE28899.1"/>
    </source>
</evidence>
<organism evidence="1">
    <name type="scientific">virus sp. ctmTa7</name>
    <dbReference type="NCBI Taxonomy" id="2828255"/>
    <lineage>
        <taxon>Viruses</taxon>
    </lineage>
</organism>
<dbReference type="EMBL" id="BK059091">
    <property type="protein sequence ID" value="DAE28899.1"/>
    <property type="molecule type" value="Genomic_DNA"/>
</dbReference>
<name>A0A8S5RCN9_9VIRU</name>
<reference evidence="1" key="1">
    <citation type="journal article" date="2021" name="Proc. Natl. Acad. Sci. U.S.A.">
        <title>A Catalog of Tens of Thousands of Viruses from Human Metagenomes Reveals Hidden Associations with Chronic Diseases.</title>
        <authorList>
            <person name="Tisza M.J."/>
            <person name="Buck C.B."/>
        </authorList>
    </citation>
    <scope>NUCLEOTIDE SEQUENCE</scope>
    <source>
        <strain evidence="1">CtmTa7</strain>
    </source>
</reference>
<proteinExistence type="predicted"/>
<sequence>MVDQWTGEWTEKLDEVTNKYFQNVIKNSWTWQRLTEEEKQRFVNLDVFNEIKGNKDAREQWLFTIYAGFLTGVGFNGSIRWRATEDKKEKPFF</sequence>
<protein>
    <submittedName>
        <fullName evidence="1">Uncharacterized protein</fullName>
    </submittedName>
</protein>